<reference evidence="4 5" key="1">
    <citation type="submission" date="2024-01" db="EMBL/GenBank/DDBJ databases">
        <title>The complete chloroplast genome sequence of Lithospermum erythrorhizon: insights into the phylogenetic relationship among Boraginaceae species and the maternal lineages of purple gromwells.</title>
        <authorList>
            <person name="Okada T."/>
            <person name="Watanabe K."/>
        </authorList>
    </citation>
    <scope>NUCLEOTIDE SEQUENCE [LARGE SCALE GENOMIC DNA]</scope>
</reference>
<gene>
    <name evidence="4" type="ORF">LIER_07249</name>
</gene>
<dbReference type="AlphaFoldDB" id="A0AAV3P8B1"/>
<dbReference type="Pfam" id="PF02373">
    <property type="entry name" value="JmjC"/>
    <property type="match status" value="1"/>
</dbReference>
<dbReference type="InterPro" id="IPR003349">
    <property type="entry name" value="JmjN"/>
</dbReference>
<dbReference type="Proteomes" id="UP001454036">
    <property type="component" value="Unassembled WGS sequence"/>
</dbReference>
<accession>A0AAV3P8B1</accession>
<keyword evidence="5" id="KW-1185">Reference proteome</keyword>
<dbReference type="PANTHER" id="PTHR10694">
    <property type="entry name" value="LYSINE-SPECIFIC DEMETHYLASE"/>
    <property type="match status" value="1"/>
</dbReference>
<dbReference type="SUPFAM" id="SSF51197">
    <property type="entry name" value="Clavaminate synthase-like"/>
    <property type="match status" value="1"/>
</dbReference>
<sequence>MCCDQSPKQELCVKARLPRGVNHGCPSCGNCLEVHTSWRPKESCSTVLENVPVLYPTEEEFNDTLTYISSIRSKEEIWGMCRIVPPSSWKPPCLLQEKRIWESSKFTTRVEGIHELQNICLKSEHRGSYEKCERRKALKGSLQPDPSKEVPSDADSCRCENALDYTLETFKRYAHDFQRQYFKLSSEQTGDEVPSAVNIEGEYWRVIQNPDAEIEVLSAADRASKCLGSGFPVETKSEKGPKDHGYVESRWNLNNIPKLSGSLLSIENQEISVSFVPQLSIGMCFSSQCWNVKEHHLYSLCYSHMGAPSIWYSIPSRYHFKFEEVAKKHFPELLQNPQLFHKLVPQLSPSTLVAEGIPVYRCVQHPGEFVVVFPGVYHAGFSCGFNCSESINFALIDWLPYGQNAVELYSEQCRKTSISYAKVLLGTAMRFVKAQWKLWLMKNTLDDDKWREACGKDGNLAKTLKEFIKQESIRRKYICLPSKSKKMEENFYAFAKQECCICLYDLHLSAAGCPCSPNKYTCLRHAKQICSCPWQTRYFLFRYEISELNMLLEALEGNAEAISGWAKQKLGLTMLSSSQSKSTPSLAGTSIVGSQLVKDPVSVPKICSPAPDTNPGELDTTAHYYDSSRQNCRRRSSVNADDDSRKLPRSQAIVILSDSEDE</sequence>
<evidence type="ECO:0000313" key="4">
    <source>
        <dbReference type="EMBL" id="GAA0147586.1"/>
    </source>
</evidence>
<evidence type="ECO:0000259" key="3">
    <source>
        <dbReference type="PROSITE" id="PS51184"/>
    </source>
</evidence>
<dbReference type="Pfam" id="PF02375">
    <property type="entry name" value="JmjN"/>
    <property type="match status" value="1"/>
</dbReference>
<protein>
    <submittedName>
        <fullName evidence="4">Histone modifying enzyme</fullName>
    </submittedName>
</protein>
<dbReference type="Gene3D" id="2.60.120.650">
    <property type="entry name" value="Cupin"/>
    <property type="match status" value="1"/>
</dbReference>
<dbReference type="InterPro" id="IPR003347">
    <property type="entry name" value="JmjC_dom"/>
</dbReference>
<evidence type="ECO:0000256" key="1">
    <source>
        <dbReference type="SAM" id="MobiDB-lite"/>
    </source>
</evidence>
<comment type="caution">
    <text evidence="4">The sequence shown here is derived from an EMBL/GenBank/DDBJ whole genome shotgun (WGS) entry which is preliminary data.</text>
</comment>
<dbReference type="InterPro" id="IPR004198">
    <property type="entry name" value="Znf_C5HC2"/>
</dbReference>
<dbReference type="GO" id="GO:0005634">
    <property type="term" value="C:nucleus"/>
    <property type="evidence" value="ECO:0007669"/>
    <property type="project" value="TreeGrafter"/>
</dbReference>
<feature type="domain" description="JmjN" evidence="2">
    <location>
        <begin position="51"/>
        <end position="92"/>
    </location>
</feature>
<proteinExistence type="predicted"/>
<evidence type="ECO:0000259" key="2">
    <source>
        <dbReference type="PROSITE" id="PS51183"/>
    </source>
</evidence>
<dbReference type="PROSITE" id="PS51183">
    <property type="entry name" value="JMJN"/>
    <property type="match status" value="1"/>
</dbReference>
<feature type="region of interest" description="Disordered" evidence="1">
    <location>
        <begin position="628"/>
        <end position="662"/>
    </location>
</feature>
<dbReference type="SMART" id="SM00558">
    <property type="entry name" value="JmjC"/>
    <property type="match status" value="1"/>
</dbReference>
<name>A0AAV3P8B1_LITER</name>
<organism evidence="4 5">
    <name type="scientific">Lithospermum erythrorhizon</name>
    <name type="common">Purple gromwell</name>
    <name type="synonym">Lithospermum officinale var. erythrorhizon</name>
    <dbReference type="NCBI Taxonomy" id="34254"/>
    <lineage>
        <taxon>Eukaryota</taxon>
        <taxon>Viridiplantae</taxon>
        <taxon>Streptophyta</taxon>
        <taxon>Embryophyta</taxon>
        <taxon>Tracheophyta</taxon>
        <taxon>Spermatophyta</taxon>
        <taxon>Magnoliopsida</taxon>
        <taxon>eudicotyledons</taxon>
        <taxon>Gunneridae</taxon>
        <taxon>Pentapetalae</taxon>
        <taxon>asterids</taxon>
        <taxon>lamiids</taxon>
        <taxon>Boraginales</taxon>
        <taxon>Boraginaceae</taxon>
        <taxon>Boraginoideae</taxon>
        <taxon>Lithospermeae</taxon>
        <taxon>Lithospermum</taxon>
    </lineage>
</organism>
<dbReference type="GO" id="GO:0000785">
    <property type="term" value="C:chromatin"/>
    <property type="evidence" value="ECO:0007669"/>
    <property type="project" value="TreeGrafter"/>
</dbReference>
<feature type="domain" description="JmjC" evidence="3">
    <location>
        <begin position="245"/>
        <end position="410"/>
    </location>
</feature>
<dbReference type="PROSITE" id="PS51184">
    <property type="entry name" value="JMJC"/>
    <property type="match status" value="1"/>
</dbReference>
<evidence type="ECO:0000313" key="5">
    <source>
        <dbReference type="Proteomes" id="UP001454036"/>
    </source>
</evidence>
<dbReference type="PANTHER" id="PTHR10694:SF54">
    <property type="entry name" value="INACTIVE LYSINE-SPECIFIC DEMETHYLASE JMJ19-RELATED"/>
    <property type="match status" value="1"/>
</dbReference>
<dbReference type="GO" id="GO:0010468">
    <property type="term" value="P:regulation of gene expression"/>
    <property type="evidence" value="ECO:0007669"/>
    <property type="project" value="TreeGrafter"/>
</dbReference>
<dbReference type="GO" id="GO:0034647">
    <property type="term" value="F:histone H3K4me/H3K4me2/H3K4me3 demethylase activity"/>
    <property type="evidence" value="ECO:0007669"/>
    <property type="project" value="TreeGrafter"/>
</dbReference>
<dbReference type="Pfam" id="PF02928">
    <property type="entry name" value="zf-C5HC2"/>
    <property type="match status" value="1"/>
</dbReference>
<dbReference type="SMART" id="SM00545">
    <property type="entry name" value="JmjN"/>
    <property type="match status" value="1"/>
</dbReference>
<dbReference type="EMBL" id="BAABME010001103">
    <property type="protein sequence ID" value="GAA0147586.1"/>
    <property type="molecule type" value="Genomic_DNA"/>
</dbReference>